<reference evidence="7" key="2">
    <citation type="journal article" date="2018" name="Environ. Sci. Technol.">
        <title>The Toxicogenome of Hyalella azteca: A Model for Sediment Ecotoxicology and Evolutionary Toxicology.</title>
        <authorList>
            <person name="Poynton H.C."/>
            <person name="Hasenbein S."/>
            <person name="Benoit J.B."/>
            <person name="Sepulveda M.S."/>
            <person name="Poelchau M.F."/>
            <person name="Hughes D.S.T."/>
            <person name="Murali S.C."/>
            <person name="Chen S."/>
            <person name="Glastad K.M."/>
            <person name="Goodisman M.A.D."/>
            <person name="Werren J.H."/>
            <person name="Vineis J.H."/>
            <person name="Bowen J.L."/>
            <person name="Friedrich M."/>
            <person name="Jones J."/>
            <person name="Robertson H.M."/>
            <person name="Feyereisen R."/>
            <person name="Mechler-Hickson A."/>
            <person name="Mathers N."/>
            <person name="Lee C.E."/>
            <person name="Colbourne J.K."/>
            <person name="Biales A."/>
            <person name="Johnston J.S."/>
            <person name="Wellborn G.A."/>
            <person name="Rosendale A.J."/>
            <person name="Cridge A.G."/>
            <person name="Munoz-Torres M.C."/>
            <person name="Bain P.A."/>
            <person name="Manny A.R."/>
            <person name="Major K.M."/>
            <person name="Lambert F.N."/>
            <person name="Vulpe C.D."/>
            <person name="Tuck P."/>
            <person name="Blalock B.J."/>
            <person name="Lin Y.Y."/>
            <person name="Smith M.E."/>
            <person name="Ochoa-Acuna H."/>
            <person name="Chen M.M."/>
            <person name="Childers C.P."/>
            <person name="Qu J."/>
            <person name="Dugan S."/>
            <person name="Lee S.L."/>
            <person name="Chao H."/>
            <person name="Dinh H."/>
            <person name="Han Y."/>
            <person name="Doddapaneni H."/>
            <person name="Worley K.C."/>
            <person name="Muzny D.M."/>
            <person name="Gibbs R.A."/>
            <person name="Richards S."/>
        </authorList>
    </citation>
    <scope>NUCLEOTIDE SEQUENCE</scope>
    <source>
        <strain evidence="7">HAZT.00-mixed</strain>
        <tissue evidence="7">Whole organism</tissue>
    </source>
</reference>
<evidence type="ECO:0000256" key="6">
    <source>
        <dbReference type="SAM" id="Phobius"/>
    </source>
</evidence>
<evidence type="ECO:0000256" key="1">
    <source>
        <dbReference type="ARBA" id="ARBA00004141"/>
    </source>
</evidence>
<feature type="transmembrane region" description="Helical" evidence="6">
    <location>
        <begin position="95"/>
        <end position="113"/>
    </location>
</feature>
<dbReference type="EMBL" id="JQDR03005927">
    <property type="protein sequence ID" value="KAA0200992.1"/>
    <property type="molecule type" value="Genomic_DNA"/>
</dbReference>
<dbReference type="InterPro" id="IPR018908">
    <property type="entry name" value="TMEM234"/>
</dbReference>
<gene>
    <name evidence="7" type="ORF">HAZT_HAZT001598</name>
</gene>
<evidence type="ECO:0000256" key="5">
    <source>
        <dbReference type="ARBA" id="ARBA00023136"/>
    </source>
</evidence>
<dbReference type="Proteomes" id="UP000711488">
    <property type="component" value="Unassembled WGS sequence"/>
</dbReference>
<organism evidence="7">
    <name type="scientific">Hyalella azteca</name>
    <name type="common">Amphipod</name>
    <dbReference type="NCBI Taxonomy" id="294128"/>
    <lineage>
        <taxon>Eukaryota</taxon>
        <taxon>Metazoa</taxon>
        <taxon>Ecdysozoa</taxon>
        <taxon>Arthropoda</taxon>
        <taxon>Crustacea</taxon>
        <taxon>Multicrustacea</taxon>
        <taxon>Malacostraca</taxon>
        <taxon>Eumalacostraca</taxon>
        <taxon>Peracarida</taxon>
        <taxon>Amphipoda</taxon>
        <taxon>Senticaudata</taxon>
        <taxon>Talitrida</taxon>
        <taxon>Talitroidea</taxon>
        <taxon>Hyalellidae</taxon>
        <taxon>Hyalella</taxon>
    </lineage>
</organism>
<comment type="subcellular location">
    <subcellularLocation>
        <location evidence="1">Membrane</location>
        <topology evidence="1">Multi-pass membrane protein</topology>
    </subcellularLocation>
</comment>
<comment type="caution">
    <text evidence="7">The sequence shown here is derived from an EMBL/GenBank/DDBJ whole genome shotgun (WGS) entry which is preliminary data.</text>
</comment>
<dbReference type="Pfam" id="PF10639">
    <property type="entry name" value="TMEM234"/>
    <property type="match status" value="1"/>
</dbReference>
<dbReference type="PANTHER" id="PTHR28668:SF1">
    <property type="entry name" value="TRANSMEMBRANE PROTEIN 234"/>
    <property type="match status" value="1"/>
</dbReference>
<dbReference type="PANTHER" id="PTHR28668">
    <property type="entry name" value="TRANSMEMBRANE PROTEIN 234"/>
    <property type="match status" value="1"/>
</dbReference>
<evidence type="ECO:0000256" key="2">
    <source>
        <dbReference type="ARBA" id="ARBA00005977"/>
    </source>
</evidence>
<feature type="transmembrane region" description="Helical" evidence="6">
    <location>
        <begin position="60"/>
        <end position="83"/>
    </location>
</feature>
<protein>
    <submittedName>
        <fullName evidence="7">Uncharacterized protein</fullName>
    </submittedName>
</protein>
<dbReference type="AlphaFoldDB" id="A0A6A0H640"/>
<proteinExistence type="inferred from homology"/>
<accession>A0A6A0H640</accession>
<evidence type="ECO:0000256" key="4">
    <source>
        <dbReference type="ARBA" id="ARBA00022989"/>
    </source>
</evidence>
<dbReference type="GO" id="GO:0016020">
    <property type="term" value="C:membrane"/>
    <property type="evidence" value="ECO:0007669"/>
    <property type="project" value="UniProtKB-SubCell"/>
</dbReference>
<sequence length="115" mass="11628">MADLTVLCLLVVASLFNGITNPLMKKHSVGIEHVKAASSIGQYCEIAQVGGVLSTVCLGLASVSLVVPVLNSLAALSTALTGMWLEEPSLGGQKIMGVLLVIAGTTCCVLGASST</sequence>
<dbReference type="Gene3D" id="1.10.3730.20">
    <property type="match status" value="1"/>
</dbReference>
<reference evidence="7" key="1">
    <citation type="submission" date="2014-08" db="EMBL/GenBank/DDBJ databases">
        <authorList>
            <person name="Murali S."/>
            <person name="Richards S."/>
            <person name="Bandaranaike D."/>
            <person name="Bellair M."/>
            <person name="Blankenburg K."/>
            <person name="Chao H."/>
            <person name="Dinh H."/>
            <person name="Doddapaneni H."/>
            <person name="Dugan-Rocha S."/>
            <person name="Elkadiri S."/>
            <person name="Gnanaolivu R."/>
            <person name="Hughes D."/>
            <person name="Lee S."/>
            <person name="Li M."/>
            <person name="Ming W."/>
            <person name="Munidasa M."/>
            <person name="Muniz J."/>
            <person name="Nguyen L."/>
            <person name="Osuji N."/>
            <person name="Pu L.-L."/>
            <person name="Puazo M."/>
            <person name="Skinner E."/>
            <person name="Qu C."/>
            <person name="Quiroz J."/>
            <person name="Raj R."/>
            <person name="Weissenberger G."/>
            <person name="Xin Y."/>
            <person name="Zou X."/>
            <person name="Han Y."/>
            <person name="Worley K."/>
            <person name="Muzny D."/>
            <person name="Gibbs R."/>
        </authorList>
    </citation>
    <scope>NUCLEOTIDE SEQUENCE</scope>
    <source>
        <strain evidence="7">HAZT.00-mixed</strain>
        <tissue evidence="7">Whole organism</tissue>
    </source>
</reference>
<dbReference type="SUPFAM" id="SSF103481">
    <property type="entry name" value="Multidrug resistance efflux transporter EmrE"/>
    <property type="match status" value="1"/>
</dbReference>
<name>A0A6A0H640_HYAAZ</name>
<dbReference type="InterPro" id="IPR037185">
    <property type="entry name" value="EmrE-like"/>
</dbReference>
<evidence type="ECO:0000256" key="3">
    <source>
        <dbReference type="ARBA" id="ARBA00022692"/>
    </source>
</evidence>
<keyword evidence="5 6" id="KW-0472">Membrane</keyword>
<reference evidence="7" key="3">
    <citation type="submission" date="2019-06" db="EMBL/GenBank/DDBJ databases">
        <authorList>
            <person name="Poynton C."/>
            <person name="Hasenbein S."/>
            <person name="Benoit J.B."/>
            <person name="Sepulveda M.S."/>
            <person name="Poelchau M.F."/>
            <person name="Murali S.C."/>
            <person name="Chen S."/>
            <person name="Glastad K.M."/>
            <person name="Werren J.H."/>
            <person name="Vineis J.H."/>
            <person name="Bowen J.L."/>
            <person name="Friedrich M."/>
            <person name="Jones J."/>
            <person name="Robertson H.M."/>
            <person name="Feyereisen R."/>
            <person name="Mechler-Hickson A."/>
            <person name="Mathers N."/>
            <person name="Lee C.E."/>
            <person name="Colbourne J.K."/>
            <person name="Biales A."/>
            <person name="Johnston J.S."/>
            <person name="Wellborn G.A."/>
            <person name="Rosendale A.J."/>
            <person name="Cridge A.G."/>
            <person name="Munoz-Torres M.C."/>
            <person name="Bain P.A."/>
            <person name="Manny A.R."/>
            <person name="Major K.M."/>
            <person name="Lambert F.N."/>
            <person name="Vulpe C.D."/>
            <person name="Tuck P."/>
            <person name="Blalock B.J."/>
            <person name="Lin Y.-Y."/>
            <person name="Smith M.E."/>
            <person name="Ochoa-Acuna H."/>
            <person name="Chen M.-J.M."/>
            <person name="Childers C.P."/>
            <person name="Qu J."/>
            <person name="Dugan S."/>
            <person name="Lee S.L."/>
            <person name="Chao H."/>
            <person name="Dinh H."/>
            <person name="Han Y."/>
            <person name="Doddapaneni H."/>
            <person name="Worley K.C."/>
            <person name="Muzny D.M."/>
            <person name="Gibbs R.A."/>
            <person name="Richards S."/>
        </authorList>
    </citation>
    <scope>NUCLEOTIDE SEQUENCE</scope>
    <source>
        <strain evidence="7">HAZT.00-mixed</strain>
        <tissue evidence="7">Whole organism</tissue>
    </source>
</reference>
<keyword evidence="4 6" id="KW-1133">Transmembrane helix</keyword>
<evidence type="ECO:0000313" key="7">
    <source>
        <dbReference type="EMBL" id="KAA0200992.1"/>
    </source>
</evidence>
<comment type="similarity">
    <text evidence="2">Belongs to the TMEM234 family.</text>
</comment>
<keyword evidence="3 6" id="KW-0812">Transmembrane</keyword>